<name>A0ABY4LU68_9FLAO</name>
<keyword evidence="3" id="KW-1185">Reference proteome</keyword>
<feature type="domain" description="DUF6734" evidence="1">
    <location>
        <begin position="5"/>
        <end position="293"/>
    </location>
</feature>
<evidence type="ECO:0000259" key="1">
    <source>
        <dbReference type="Pfam" id="PF20508"/>
    </source>
</evidence>
<dbReference type="Proteomes" id="UP000829998">
    <property type="component" value="Chromosome"/>
</dbReference>
<protein>
    <recommendedName>
        <fullName evidence="1">DUF6734 domain-containing protein</fullName>
    </recommendedName>
</protein>
<dbReference type="Pfam" id="PF20508">
    <property type="entry name" value="DUF6734"/>
    <property type="match status" value="1"/>
</dbReference>
<dbReference type="EMBL" id="CP096829">
    <property type="protein sequence ID" value="UPZ16412.1"/>
    <property type="molecule type" value="Genomic_DNA"/>
</dbReference>
<reference evidence="2 3" key="1">
    <citation type="submission" date="2022-04" db="EMBL/GenBank/DDBJ databases">
        <authorList>
            <person name="Ra J.-S."/>
            <person name="Kim S.-B."/>
        </authorList>
    </citation>
    <scope>NUCLEOTIDE SEQUENCE [LARGE SCALE GENOMIC DNA]</scope>
    <source>
        <strain evidence="2 3">MMS21-Er5</strain>
    </source>
</reference>
<proteinExistence type="predicted"/>
<evidence type="ECO:0000313" key="3">
    <source>
        <dbReference type="Proteomes" id="UP000829998"/>
    </source>
</evidence>
<evidence type="ECO:0000313" key="2">
    <source>
        <dbReference type="EMBL" id="UPZ16412.1"/>
    </source>
</evidence>
<dbReference type="InterPro" id="IPR046621">
    <property type="entry name" value="DUF6734"/>
</dbReference>
<accession>A0ABY4LU68</accession>
<organism evidence="2 3">
    <name type="scientific">Flavobacterium humidisoli</name>
    <dbReference type="NCBI Taxonomy" id="2937442"/>
    <lineage>
        <taxon>Bacteria</taxon>
        <taxon>Pseudomonadati</taxon>
        <taxon>Bacteroidota</taxon>
        <taxon>Flavobacteriia</taxon>
        <taxon>Flavobacteriales</taxon>
        <taxon>Flavobacteriaceae</taxon>
        <taxon>Flavobacterium</taxon>
    </lineage>
</organism>
<dbReference type="RefSeq" id="WP_248728523.1">
    <property type="nucleotide sequence ID" value="NZ_CP096829.1"/>
</dbReference>
<gene>
    <name evidence="2" type="ORF">M0M44_03510</name>
</gene>
<sequence length="304" mass="36015">MNNYKIVQSFWTKPFLHSIEKKKAKGGSWLNNEMFLISNCLSVLKLKEFYSNVELVTDDLGAKILIDDLELPYDKVNTSLNEINNYRPELWAVGKIKAYEIQDEPFLHIDNDIFIWKEFEKDLLSKSLICQNFENNVEYYALVTEEIEKNNFTLPLEMKKYVKSKATLNNFEGINAGIIGGCDIDFFKMYTKKAFEIIDKNYDKLDLLPHLTPFNVFFEQALFYSLSIEKNMPIEPYMSMPISKSFAELVKIHDVPRTSYIHPVSTWKKSLNMNEFIYMTFKENYPEYYEKVKRTLRDNHYELF</sequence>